<accession>A0A0G1YTV4</accession>
<protein>
    <submittedName>
        <fullName evidence="1">Uncharacterized protein</fullName>
    </submittedName>
</protein>
<gene>
    <name evidence="1" type="ORF">UY48_C0053G0001</name>
</gene>
<evidence type="ECO:0000313" key="1">
    <source>
        <dbReference type="EMBL" id="KKW09799.1"/>
    </source>
</evidence>
<dbReference type="AlphaFoldDB" id="A0A0G1YTV4"/>
<name>A0A0G1YTV4_9BACT</name>
<evidence type="ECO:0000313" key="2">
    <source>
        <dbReference type="Proteomes" id="UP000034588"/>
    </source>
</evidence>
<organism evidence="1 2">
    <name type="scientific">Candidatus Gottesmanbacteria bacterium GW2011_GWB1_49_7</name>
    <dbReference type="NCBI Taxonomy" id="1618448"/>
    <lineage>
        <taxon>Bacteria</taxon>
        <taxon>Candidatus Gottesmaniibacteriota</taxon>
    </lineage>
</organism>
<proteinExistence type="predicted"/>
<dbReference type="Proteomes" id="UP000034588">
    <property type="component" value="Unassembled WGS sequence"/>
</dbReference>
<comment type="caution">
    <text evidence="1">The sequence shown here is derived from an EMBL/GenBank/DDBJ whole genome shotgun (WGS) entry which is preliminary data.</text>
</comment>
<sequence length="86" mass="9982">EPDNAAAGCYGCHRFLDTHPTEKAVFFRQWLGDGRYDQIVLLSNQQSEGIKKELKDIAKHYRKELERIRRLQARGNAGRIEIVGWI</sequence>
<dbReference type="EMBL" id="LCQD01000053">
    <property type="protein sequence ID" value="KKW09799.1"/>
    <property type="molecule type" value="Genomic_DNA"/>
</dbReference>
<reference evidence="1 2" key="1">
    <citation type="journal article" date="2015" name="Nature">
        <title>rRNA introns, odd ribosomes, and small enigmatic genomes across a large radiation of phyla.</title>
        <authorList>
            <person name="Brown C.T."/>
            <person name="Hug L.A."/>
            <person name="Thomas B.C."/>
            <person name="Sharon I."/>
            <person name="Castelle C.J."/>
            <person name="Singh A."/>
            <person name="Wilkins M.J."/>
            <person name="Williams K.H."/>
            <person name="Banfield J.F."/>
        </authorList>
    </citation>
    <scope>NUCLEOTIDE SEQUENCE [LARGE SCALE GENOMIC DNA]</scope>
</reference>
<feature type="non-terminal residue" evidence="1">
    <location>
        <position position="1"/>
    </location>
</feature>